<evidence type="ECO:0000256" key="1">
    <source>
        <dbReference type="ARBA" id="ARBA00004651"/>
    </source>
</evidence>
<dbReference type="InterPro" id="IPR051907">
    <property type="entry name" value="DoxX-like_oxidoreductase"/>
</dbReference>
<dbReference type="GO" id="GO:0005886">
    <property type="term" value="C:plasma membrane"/>
    <property type="evidence" value="ECO:0007669"/>
    <property type="project" value="UniProtKB-SubCell"/>
</dbReference>
<evidence type="ECO:0000313" key="9">
    <source>
        <dbReference type="Proteomes" id="UP000053260"/>
    </source>
</evidence>
<accession>A0A117S0T6</accession>
<reference evidence="8 9" key="1">
    <citation type="submission" date="2015-10" db="EMBL/GenBank/DDBJ databases">
        <title>Draft genome sequence of Streptomyces sp. RV15, isolated from a marine sponge.</title>
        <authorList>
            <person name="Ruckert C."/>
            <person name="Abdelmohsen U.R."/>
            <person name="Winkler A."/>
            <person name="Hentschel U."/>
            <person name="Kalinowski J."/>
            <person name="Kampfer P."/>
            <person name="Glaeser S."/>
        </authorList>
    </citation>
    <scope>NUCLEOTIDE SEQUENCE [LARGE SCALE GENOMIC DNA]</scope>
    <source>
        <strain evidence="8 9">RV15</strain>
    </source>
</reference>
<organism evidence="8 9">
    <name type="scientific">Streptomyces dysideae</name>
    <dbReference type="NCBI Taxonomy" id="909626"/>
    <lineage>
        <taxon>Bacteria</taxon>
        <taxon>Bacillati</taxon>
        <taxon>Actinomycetota</taxon>
        <taxon>Actinomycetes</taxon>
        <taxon>Kitasatosporales</taxon>
        <taxon>Streptomycetaceae</taxon>
        <taxon>Streptomyces</taxon>
    </lineage>
</organism>
<evidence type="ECO:0000256" key="6">
    <source>
        <dbReference type="ARBA" id="ARBA00023136"/>
    </source>
</evidence>
<keyword evidence="6 7" id="KW-0472">Membrane</keyword>
<evidence type="ECO:0000313" key="8">
    <source>
        <dbReference type="EMBL" id="KUO19221.1"/>
    </source>
</evidence>
<protein>
    <submittedName>
        <fullName evidence="8">DoxX family protein</fullName>
    </submittedName>
</protein>
<comment type="similarity">
    <text evidence="2">Belongs to the DoxX family.</text>
</comment>
<keyword evidence="4 7" id="KW-0812">Transmembrane</keyword>
<evidence type="ECO:0000256" key="2">
    <source>
        <dbReference type="ARBA" id="ARBA00006679"/>
    </source>
</evidence>
<evidence type="ECO:0000256" key="4">
    <source>
        <dbReference type="ARBA" id="ARBA00022692"/>
    </source>
</evidence>
<feature type="transmembrane region" description="Helical" evidence="7">
    <location>
        <begin position="86"/>
        <end position="113"/>
    </location>
</feature>
<dbReference type="InterPro" id="IPR032808">
    <property type="entry name" value="DoxX"/>
</dbReference>
<feature type="transmembrane region" description="Helical" evidence="7">
    <location>
        <begin position="164"/>
        <end position="185"/>
    </location>
</feature>
<dbReference type="AlphaFoldDB" id="A0A117S0T6"/>
<keyword evidence="5 7" id="KW-1133">Transmembrane helix</keyword>
<feature type="transmembrane region" description="Helical" evidence="7">
    <location>
        <begin position="133"/>
        <end position="152"/>
    </location>
</feature>
<dbReference type="Proteomes" id="UP000053260">
    <property type="component" value="Unassembled WGS sequence"/>
</dbReference>
<evidence type="ECO:0000256" key="7">
    <source>
        <dbReference type="SAM" id="Phobius"/>
    </source>
</evidence>
<evidence type="ECO:0000256" key="5">
    <source>
        <dbReference type="ARBA" id="ARBA00022989"/>
    </source>
</evidence>
<dbReference type="RefSeq" id="WP_067023920.1">
    <property type="nucleotide sequence ID" value="NZ_KQ949087.1"/>
</dbReference>
<dbReference type="PANTHER" id="PTHR33452">
    <property type="entry name" value="OXIDOREDUCTASE CATD-RELATED"/>
    <property type="match status" value="1"/>
</dbReference>
<name>A0A117S0T6_9ACTN</name>
<sequence>MASTLGSRSTTDLSPHTQRHAPLHAYDLGLLIMRLAVGVLLVGHGTQKLFGWFGGGGLEGTGQFFELSGYTAGKTMALIAGLTETLGGLGLTLGLLTPLAGAAVVGTMINAMTVNSGGGFFMMDQNGGMELDILVAATAAGLALAGPGRIAADRFLPVLRSHRVVYGVSAVVLGAVTAGLVLLFVRN</sequence>
<dbReference type="STRING" id="909626.AQJ91_21080"/>
<dbReference type="PANTHER" id="PTHR33452:SF1">
    <property type="entry name" value="INNER MEMBRANE PROTEIN YPHA-RELATED"/>
    <property type="match status" value="1"/>
</dbReference>
<dbReference type="EMBL" id="LMXB01000054">
    <property type="protein sequence ID" value="KUO19221.1"/>
    <property type="molecule type" value="Genomic_DNA"/>
</dbReference>
<proteinExistence type="inferred from homology"/>
<comment type="caution">
    <text evidence="8">The sequence shown here is derived from an EMBL/GenBank/DDBJ whole genome shotgun (WGS) entry which is preliminary data.</text>
</comment>
<keyword evidence="9" id="KW-1185">Reference proteome</keyword>
<comment type="subcellular location">
    <subcellularLocation>
        <location evidence="1">Cell membrane</location>
        <topology evidence="1">Multi-pass membrane protein</topology>
    </subcellularLocation>
</comment>
<gene>
    <name evidence="8" type="ORF">AQJ91_21080</name>
</gene>
<evidence type="ECO:0000256" key="3">
    <source>
        <dbReference type="ARBA" id="ARBA00022475"/>
    </source>
</evidence>
<dbReference type="Pfam" id="PF07681">
    <property type="entry name" value="DoxX"/>
    <property type="match status" value="1"/>
</dbReference>
<keyword evidence="3" id="KW-1003">Cell membrane</keyword>